<evidence type="ECO:0000259" key="5">
    <source>
        <dbReference type="Pfam" id="PF13205"/>
    </source>
</evidence>
<dbReference type="EMBL" id="JBJHZX010000074">
    <property type="protein sequence ID" value="MFL0198637.1"/>
    <property type="molecule type" value="Genomic_DNA"/>
</dbReference>
<comment type="caution">
    <text evidence="6">The sequence shown here is derived from an EMBL/GenBank/DDBJ whole genome shotgun (WGS) entry which is preliminary data.</text>
</comment>
<evidence type="ECO:0000256" key="2">
    <source>
        <dbReference type="SAM" id="MobiDB-lite"/>
    </source>
</evidence>
<feature type="chain" id="PRO_5046992758" evidence="3">
    <location>
        <begin position="26"/>
        <end position="515"/>
    </location>
</feature>
<dbReference type="Proteomes" id="UP001623660">
    <property type="component" value="Unassembled WGS sequence"/>
</dbReference>
<feature type="region of interest" description="Disordered" evidence="2">
    <location>
        <begin position="39"/>
        <end position="71"/>
    </location>
</feature>
<organism evidence="6 7">
    <name type="scientific">Candidatus Clostridium eludens</name>
    <dbReference type="NCBI Taxonomy" id="3381663"/>
    <lineage>
        <taxon>Bacteria</taxon>
        <taxon>Bacillati</taxon>
        <taxon>Bacillota</taxon>
        <taxon>Clostridia</taxon>
        <taxon>Eubacteriales</taxon>
        <taxon>Clostridiaceae</taxon>
        <taxon>Clostridium</taxon>
    </lineage>
</organism>
<protein>
    <submittedName>
        <fullName evidence="6">Ig-like domain-containing protein</fullName>
    </submittedName>
</protein>
<proteinExistence type="predicted"/>
<keyword evidence="1 3" id="KW-0732">Signal</keyword>
<feature type="region of interest" description="Disordered" evidence="2">
    <location>
        <begin position="240"/>
        <end position="276"/>
    </location>
</feature>
<evidence type="ECO:0000313" key="7">
    <source>
        <dbReference type="Proteomes" id="UP001623660"/>
    </source>
</evidence>
<gene>
    <name evidence="6" type="ORF">ACJDU8_24230</name>
</gene>
<evidence type="ECO:0000256" key="3">
    <source>
        <dbReference type="SAM" id="SignalP"/>
    </source>
</evidence>
<dbReference type="Pfam" id="PF13205">
    <property type="entry name" value="Big_5"/>
    <property type="match status" value="1"/>
</dbReference>
<dbReference type="Pfam" id="PF07532">
    <property type="entry name" value="Big_4"/>
    <property type="match status" value="1"/>
</dbReference>
<feature type="compositionally biased region" description="Low complexity" evidence="2">
    <location>
        <begin position="241"/>
        <end position="276"/>
    </location>
</feature>
<feature type="domain" description="Bacterial Ig-like" evidence="4">
    <location>
        <begin position="168"/>
        <end position="225"/>
    </location>
</feature>
<dbReference type="RefSeq" id="WP_406794748.1">
    <property type="nucleotide sequence ID" value="NZ_JBJHZX010000074.1"/>
</dbReference>
<sequence length="515" mass="56749">MLGNFLIFAAVVIVCQLNPCNVALADNVSHVSEIQTTSIQDASKPSTLQDASNSSTVEDTLNPPQANADSVSNVPLDKTWVIQFNEPIDISSAKSSVKIIDTKTNEEVPINISLTQNNFYINISSISPYNPDSYYLLSVDNSLTSTYNRHLKTSFSMTFKTESIITSISDINATINQGDSYTLPDEVTANMSDGEKKSVSITWDKPLDNLDVPGNYVYQGEVEGYDKKVNLNLAINASDKNTSSNANSSSPSGASSSTSDASSSSSSSASSSSSSSVNSTTMWIWELQDEVDKYGGIDNLISKLKSLGVTNVCIKYHEGSSPTGGGIDFRADFLKYVNNFKEAGFEVGTWGYNYFNYVQDEANLIIDALNNSDYYIFDPEDDVAGKTEQAEEVCELVRSKCPNAVIGYASFPVESYHQDIPYSVFNKYCDFAAPQCYWGDMQWSVTACIDKMLQDYKDDGLDKPIYPLIQTYNVNYNDYVSYLGYKFKSTGLWSLDDLDSTCEDFLTNRGNELSN</sequence>
<keyword evidence="7" id="KW-1185">Reference proteome</keyword>
<evidence type="ECO:0000259" key="4">
    <source>
        <dbReference type="Pfam" id="PF07532"/>
    </source>
</evidence>
<accession>A0ABW8SRD4</accession>
<reference evidence="6 7" key="1">
    <citation type="submission" date="2024-11" db="EMBL/GenBank/DDBJ databases">
        <authorList>
            <person name="Heng Y.C."/>
            <person name="Lim A.C.H."/>
            <person name="Lee J.K.Y."/>
            <person name="Kittelmann S."/>
        </authorList>
    </citation>
    <scope>NUCLEOTIDE SEQUENCE [LARGE SCALE GENOMIC DNA]</scope>
    <source>
        <strain evidence="6 7">WILCCON 0269</strain>
    </source>
</reference>
<feature type="signal peptide" evidence="3">
    <location>
        <begin position="1"/>
        <end position="25"/>
    </location>
</feature>
<name>A0ABW8SRD4_9CLOT</name>
<evidence type="ECO:0000256" key="1">
    <source>
        <dbReference type="ARBA" id="ARBA00022729"/>
    </source>
</evidence>
<dbReference type="InterPro" id="IPR032812">
    <property type="entry name" value="SbsA_Ig"/>
</dbReference>
<evidence type="ECO:0000313" key="6">
    <source>
        <dbReference type="EMBL" id="MFL0198637.1"/>
    </source>
</evidence>
<dbReference type="InterPro" id="IPR011081">
    <property type="entry name" value="Big_4"/>
</dbReference>
<feature type="domain" description="SbsA Ig-like" evidence="5">
    <location>
        <begin position="69"/>
        <end position="161"/>
    </location>
</feature>